<dbReference type="Proteomes" id="UP000624404">
    <property type="component" value="Unassembled WGS sequence"/>
</dbReference>
<evidence type="ECO:0000313" key="1">
    <source>
        <dbReference type="EMBL" id="CAD6443781.1"/>
    </source>
</evidence>
<evidence type="ECO:0000313" key="2">
    <source>
        <dbReference type="Proteomes" id="UP000624404"/>
    </source>
</evidence>
<reference evidence="1" key="1">
    <citation type="submission" date="2020-10" db="EMBL/GenBank/DDBJ databases">
        <authorList>
            <person name="Kusch S."/>
        </authorList>
    </citation>
    <scope>NUCLEOTIDE SEQUENCE</scope>
    <source>
        <strain evidence="1">SwB9</strain>
    </source>
</reference>
<name>A0A8H2VT45_9HELO</name>
<dbReference type="AlphaFoldDB" id="A0A8H2VT45"/>
<sequence length="162" mass="18741">MASQNSPLSITSSVSGMLISVTDVVAVMHVRFTYLPDADRSKDRSAHEEEFQIYMSMMKELVKFEERLLELVAEAELKASTEDDQWKKWVLVPKSKEMREFLLSDEYDVIASLRPRITAKKPKKLDHKRLDCLERTFYSQRETLDRLGVSGIPIDESSLNRI</sequence>
<keyword evidence="2" id="KW-1185">Reference proteome</keyword>
<proteinExistence type="predicted"/>
<comment type="caution">
    <text evidence="1">The sequence shown here is derived from an EMBL/GenBank/DDBJ whole genome shotgun (WGS) entry which is preliminary data.</text>
</comment>
<gene>
    <name evidence="1" type="ORF">SCLTRI_LOCUS3574</name>
</gene>
<dbReference type="EMBL" id="CAJHIA010000011">
    <property type="protein sequence ID" value="CAD6443781.1"/>
    <property type="molecule type" value="Genomic_DNA"/>
</dbReference>
<organism evidence="1 2">
    <name type="scientific">Sclerotinia trifoliorum</name>
    <dbReference type="NCBI Taxonomy" id="28548"/>
    <lineage>
        <taxon>Eukaryota</taxon>
        <taxon>Fungi</taxon>
        <taxon>Dikarya</taxon>
        <taxon>Ascomycota</taxon>
        <taxon>Pezizomycotina</taxon>
        <taxon>Leotiomycetes</taxon>
        <taxon>Helotiales</taxon>
        <taxon>Sclerotiniaceae</taxon>
        <taxon>Sclerotinia</taxon>
    </lineage>
</organism>
<dbReference type="OrthoDB" id="5329749at2759"/>
<protein>
    <submittedName>
        <fullName evidence="1">53a207db-283e-4395-bd15-dbbf0e8f40f7</fullName>
    </submittedName>
</protein>
<accession>A0A8H2VT45</accession>